<dbReference type="OrthoDB" id="2630025at2"/>
<organism evidence="1 2">
    <name type="scientific">Cohnella abietis</name>
    <dbReference type="NCBI Taxonomy" id="2507935"/>
    <lineage>
        <taxon>Bacteria</taxon>
        <taxon>Bacillati</taxon>
        <taxon>Bacillota</taxon>
        <taxon>Bacilli</taxon>
        <taxon>Bacillales</taxon>
        <taxon>Paenibacillaceae</taxon>
        <taxon>Cohnella</taxon>
    </lineage>
</organism>
<dbReference type="KEGG" id="cohn:KCTCHS21_03120"/>
<proteinExistence type="predicted"/>
<accession>A0A3T1CYI2</accession>
<reference evidence="1 2" key="1">
    <citation type="submission" date="2019-01" db="EMBL/GenBank/DDBJ databases">
        <title>Complete genome sequence of Cohnella hallensis HS21 isolated from Korean fir (Abies koreana) rhizospheric soil.</title>
        <authorList>
            <person name="Jiang L."/>
            <person name="Kang S.W."/>
            <person name="Kim S."/>
            <person name="Jung J."/>
            <person name="Kim C.Y."/>
            <person name="Kim D.H."/>
            <person name="Kim S.W."/>
            <person name="Lee J."/>
        </authorList>
    </citation>
    <scope>NUCLEOTIDE SEQUENCE [LARGE SCALE GENOMIC DNA]</scope>
    <source>
        <strain evidence="1 2">HS21</strain>
    </source>
</reference>
<evidence type="ECO:0000313" key="1">
    <source>
        <dbReference type="EMBL" id="BBI30913.1"/>
    </source>
</evidence>
<dbReference type="RefSeq" id="WP_130604817.1">
    <property type="nucleotide sequence ID" value="NZ_AP019400.1"/>
</dbReference>
<dbReference type="Proteomes" id="UP000289856">
    <property type="component" value="Chromosome"/>
</dbReference>
<dbReference type="EMBL" id="AP019400">
    <property type="protein sequence ID" value="BBI30913.1"/>
    <property type="molecule type" value="Genomic_DNA"/>
</dbReference>
<gene>
    <name evidence="1" type="ORF">KCTCHS21_03120</name>
</gene>
<dbReference type="AlphaFoldDB" id="A0A3T1CYI2"/>
<protein>
    <submittedName>
        <fullName evidence="1">Uncharacterized protein</fullName>
    </submittedName>
</protein>
<name>A0A3T1CYI2_9BACL</name>
<keyword evidence="2" id="KW-1185">Reference proteome</keyword>
<evidence type="ECO:0000313" key="2">
    <source>
        <dbReference type="Proteomes" id="UP000289856"/>
    </source>
</evidence>
<sequence>MGMKHYRKLWVVMMAILVVTAIGGTWVPIADAAAAKPVATYLSPERIQFISYSKSWNQTKLKSLYADLMRNLHGEELAYLGKVVLSPKKKEGEAGVANMAYSWSEDDMSDIVMDKGTEIVLYDADSLKTVESLSATLSHEYGHHFTHYWLIKKERKLPSSSNTKWASLRGIKNYPVVFSEDGSEPGYTHMWDATEIMADDYMALFGSPTAKQAMADSLRQDDGLGFYGEIENTIVPPVMSLQEVRSYWLKLSGLKDLQPLVFKEPKITGVQALADGSGGYNYKLTFAAASAIPDVARRLQYIVYWTDEEDDSWIDFSPLKTGTTSLVISGDFLASKLTLTVYAFDPKTKGFVYARPVKYNFSNEVKPVKAA</sequence>